<organism evidence="6 7">
    <name type="scientific">Merluccius polli</name>
    <name type="common">Benguela hake</name>
    <name type="synonym">Merluccius cadenati</name>
    <dbReference type="NCBI Taxonomy" id="89951"/>
    <lineage>
        <taxon>Eukaryota</taxon>
        <taxon>Metazoa</taxon>
        <taxon>Chordata</taxon>
        <taxon>Craniata</taxon>
        <taxon>Vertebrata</taxon>
        <taxon>Euteleostomi</taxon>
        <taxon>Actinopterygii</taxon>
        <taxon>Neopterygii</taxon>
        <taxon>Teleostei</taxon>
        <taxon>Neoteleostei</taxon>
        <taxon>Acanthomorphata</taxon>
        <taxon>Zeiogadaria</taxon>
        <taxon>Gadariae</taxon>
        <taxon>Gadiformes</taxon>
        <taxon>Gadoidei</taxon>
        <taxon>Merlucciidae</taxon>
        <taxon>Merluccius</taxon>
    </lineage>
</organism>
<dbReference type="SUPFAM" id="SSF49899">
    <property type="entry name" value="Concanavalin A-like lectins/glucanases"/>
    <property type="match status" value="1"/>
</dbReference>
<dbReference type="EMBL" id="JAOPHQ010004937">
    <property type="protein sequence ID" value="KAK0137195.1"/>
    <property type="molecule type" value="Genomic_DNA"/>
</dbReference>
<dbReference type="PROSITE" id="PS51304">
    <property type="entry name" value="GALECTIN"/>
    <property type="match status" value="1"/>
</dbReference>
<dbReference type="InterPro" id="IPR001079">
    <property type="entry name" value="Galectin_CRD"/>
</dbReference>
<dbReference type="Gene3D" id="2.60.120.200">
    <property type="match status" value="1"/>
</dbReference>
<dbReference type="SMART" id="SM00908">
    <property type="entry name" value="Gal-bind_lectin"/>
    <property type="match status" value="1"/>
</dbReference>
<feature type="domain" description="Galectin" evidence="5">
    <location>
        <begin position="1"/>
        <end position="151"/>
    </location>
</feature>
<dbReference type="InterPro" id="IPR044156">
    <property type="entry name" value="Galectin-like"/>
</dbReference>
<protein>
    <recommendedName>
        <fullName evidence="3">Galectin</fullName>
    </recommendedName>
</protein>
<keyword evidence="2 3" id="KW-0430">Lectin</keyword>
<evidence type="ECO:0000259" key="5">
    <source>
        <dbReference type="PROSITE" id="PS51304"/>
    </source>
</evidence>
<dbReference type="PANTHER" id="PTHR11346:SF98">
    <property type="entry name" value="GALECTIN-RELATED PROTEIN"/>
    <property type="match status" value="1"/>
</dbReference>
<name>A0AA47NTV9_MERPO</name>
<dbReference type="Pfam" id="PF00337">
    <property type="entry name" value="Gal-bind_lectin"/>
    <property type="match status" value="1"/>
</dbReference>
<gene>
    <name evidence="6" type="primary">lgalsl</name>
    <name evidence="6" type="ORF">N1851_026608</name>
</gene>
<feature type="compositionally biased region" description="Basic and acidic residues" evidence="4">
    <location>
        <begin position="24"/>
        <end position="38"/>
    </location>
</feature>
<reference evidence="6" key="1">
    <citation type="journal article" date="2023" name="Front. Mar. Sci.">
        <title>A new Merluccius polli reference genome to investigate the effects of global change in West African waters.</title>
        <authorList>
            <person name="Mateo J.L."/>
            <person name="Blanco-Fernandez C."/>
            <person name="Garcia-Vazquez E."/>
            <person name="Machado-Schiaffino G."/>
        </authorList>
    </citation>
    <scope>NUCLEOTIDE SEQUENCE</scope>
    <source>
        <strain evidence="6">C29</strain>
        <tissue evidence="6">Fin</tissue>
    </source>
</reference>
<evidence type="ECO:0000313" key="6">
    <source>
        <dbReference type="EMBL" id="KAK0137195.1"/>
    </source>
</evidence>
<dbReference type="Proteomes" id="UP001174136">
    <property type="component" value="Unassembled WGS sequence"/>
</dbReference>
<feature type="region of interest" description="Disordered" evidence="4">
    <location>
        <begin position="24"/>
        <end position="46"/>
    </location>
</feature>
<dbReference type="GO" id="GO:0030246">
    <property type="term" value="F:carbohydrate binding"/>
    <property type="evidence" value="ECO:0007669"/>
    <property type="project" value="UniProtKB-UniRule"/>
</dbReference>
<accession>A0AA47NTV9</accession>
<evidence type="ECO:0000256" key="1">
    <source>
        <dbReference type="ARBA" id="ARBA00003397"/>
    </source>
</evidence>
<proteinExistence type="predicted"/>
<dbReference type="InterPro" id="IPR013320">
    <property type="entry name" value="ConA-like_dom_sf"/>
</dbReference>
<evidence type="ECO:0000256" key="3">
    <source>
        <dbReference type="RuleBase" id="RU102079"/>
    </source>
</evidence>
<dbReference type="AlphaFoldDB" id="A0AA47NTV9"/>
<dbReference type="PANTHER" id="PTHR11346">
    <property type="entry name" value="GALECTIN"/>
    <property type="match status" value="1"/>
</dbReference>
<evidence type="ECO:0000256" key="4">
    <source>
        <dbReference type="SAM" id="MobiDB-lite"/>
    </source>
</evidence>
<sequence>MGLPPRDTGHVLHVLRVAGRAPPRRDSLWTERQSDRRAPPVSHSHSAINTEQVDTCGCSVKQKPPSDVALELCVRMKERQVLVRACVSGIWGDAETTIPFFPFITDQPFRIEISCERSRFRVFVDGQKLLDFCHRVSPLQDIDTLWIAGGE</sequence>
<dbReference type="SMART" id="SM00276">
    <property type="entry name" value="GLECT"/>
    <property type="match status" value="1"/>
</dbReference>
<comment type="function">
    <text evidence="1">Does not bind lactose, and may not bind carbohydrates.</text>
</comment>
<comment type="caution">
    <text evidence="6">The sequence shown here is derived from an EMBL/GenBank/DDBJ whole genome shotgun (WGS) entry which is preliminary data.</text>
</comment>
<evidence type="ECO:0000313" key="7">
    <source>
        <dbReference type="Proteomes" id="UP001174136"/>
    </source>
</evidence>
<dbReference type="CDD" id="cd00070">
    <property type="entry name" value="GLECT"/>
    <property type="match status" value="1"/>
</dbReference>
<evidence type="ECO:0000256" key="2">
    <source>
        <dbReference type="ARBA" id="ARBA00022734"/>
    </source>
</evidence>
<keyword evidence="7" id="KW-1185">Reference proteome</keyword>